<sequence length="83" mass="8443">MAKQRLAANDPLPIQGHSSLPSHTYPSVTRWPALDLLGAISSHGAPVSIKPIGAEDGDAGSAILAAAPREAGDLIVMGAYGRS</sequence>
<dbReference type="SUPFAM" id="SSF52402">
    <property type="entry name" value="Adenine nucleotide alpha hydrolases-like"/>
    <property type="match status" value="1"/>
</dbReference>
<evidence type="ECO:0000256" key="1">
    <source>
        <dbReference type="SAM" id="MobiDB-lite"/>
    </source>
</evidence>
<evidence type="ECO:0000313" key="3">
    <source>
        <dbReference type="Proteomes" id="UP000321523"/>
    </source>
</evidence>
<reference evidence="2 3" key="1">
    <citation type="submission" date="2019-07" db="EMBL/GenBank/DDBJ databases">
        <title>Whole genome shotgun sequence of Skermanella aerolata NBRC 106429.</title>
        <authorList>
            <person name="Hosoyama A."/>
            <person name="Uohara A."/>
            <person name="Ohji S."/>
            <person name="Ichikawa N."/>
        </authorList>
    </citation>
    <scope>NUCLEOTIDE SEQUENCE [LARGE SCALE GENOMIC DNA]</scope>
    <source>
        <strain evidence="2 3">NBRC 106429</strain>
    </source>
</reference>
<accession>A0A512E2Q6</accession>
<comment type="caution">
    <text evidence="2">The sequence shown here is derived from an EMBL/GenBank/DDBJ whole genome shotgun (WGS) entry which is preliminary data.</text>
</comment>
<keyword evidence="3" id="KW-1185">Reference proteome</keyword>
<name>A0A512E2Q6_9PROT</name>
<organism evidence="2 3">
    <name type="scientific">Skermanella aerolata</name>
    <dbReference type="NCBI Taxonomy" id="393310"/>
    <lineage>
        <taxon>Bacteria</taxon>
        <taxon>Pseudomonadati</taxon>
        <taxon>Pseudomonadota</taxon>
        <taxon>Alphaproteobacteria</taxon>
        <taxon>Rhodospirillales</taxon>
        <taxon>Azospirillaceae</taxon>
        <taxon>Skermanella</taxon>
    </lineage>
</organism>
<dbReference type="Proteomes" id="UP000321523">
    <property type="component" value="Unassembled WGS sequence"/>
</dbReference>
<evidence type="ECO:0008006" key="4">
    <source>
        <dbReference type="Google" id="ProtNLM"/>
    </source>
</evidence>
<proteinExistence type="predicted"/>
<feature type="region of interest" description="Disordered" evidence="1">
    <location>
        <begin position="1"/>
        <end position="22"/>
    </location>
</feature>
<protein>
    <recommendedName>
        <fullName evidence="4">UspA domain-containing protein</fullName>
    </recommendedName>
</protein>
<dbReference type="AlphaFoldDB" id="A0A512E2Q6"/>
<gene>
    <name evidence="2" type="ORF">SAE02_71610</name>
</gene>
<evidence type="ECO:0000313" key="2">
    <source>
        <dbReference type="EMBL" id="GEO43013.1"/>
    </source>
</evidence>
<dbReference type="EMBL" id="BJYZ01000058">
    <property type="protein sequence ID" value="GEO43013.1"/>
    <property type="molecule type" value="Genomic_DNA"/>
</dbReference>